<protein>
    <submittedName>
        <fullName evidence="2 3">Interferon regulatory factor 4, putative</fullName>
    </submittedName>
</protein>
<dbReference type="VEuPathDB" id="VectorBase:ISCW012270"/>
<dbReference type="EMBL" id="DS893084">
    <property type="protein sequence ID" value="EEC15777.1"/>
    <property type="molecule type" value="Genomic_DNA"/>
</dbReference>
<dbReference type="Proteomes" id="UP000001555">
    <property type="component" value="Unassembled WGS sequence"/>
</dbReference>
<dbReference type="OrthoDB" id="6509447at2759"/>
<dbReference type="PANTHER" id="PTHR11949:SF53">
    <property type="entry name" value="IRF TRYPTOPHAN PENTAD REPEAT DOMAIN-CONTAINING PROTEIN"/>
    <property type="match status" value="1"/>
</dbReference>
<dbReference type="GO" id="GO:0000976">
    <property type="term" value="F:transcription cis-regulatory region binding"/>
    <property type="evidence" value="ECO:0007669"/>
    <property type="project" value="InterPro"/>
</dbReference>
<dbReference type="HOGENOM" id="CLU_2148605_0_0_1"/>
<dbReference type="PANTHER" id="PTHR11949">
    <property type="entry name" value="INTERFERON REGULATORY FACTOR"/>
    <property type="match status" value="1"/>
</dbReference>
<organism>
    <name type="scientific">Ixodes scapularis</name>
    <name type="common">Black-legged tick</name>
    <name type="synonym">Deer tick</name>
    <dbReference type="NCBI Taxonomy" id="6945"/>
    <lineage>
        <taxon>Eukaryota</taxon>
        <taxon>Metazoa</taxon>
        <taxon>Ecdysozoa</taxon>
        <taxon>Arthropoda</taxon>
        <taxon>Chelicerata</taxon>
        <taxon>Arachnida</taxon>
        <taxon>Acari</taxon>
        <taxon>Parasitiformes</taxon>
        <taxon>Ixodida</taxon>
        <taxon>Ixodoidea</taxon>
        <taxon>Ixodidae</taxon>
        <taxon>Ixodinae</taxon>
        <taxon>Ixodes</taxon>
    </lineage>
</organism>
<evidence type="ECO:0000313" key="3">
    <source>
        <dbReference type="EnsemblMetazoa" id="ISCW012270-PA"/>
    </source>
</evidence>
<dbReference type="Gene3D" id="1.10.10.10">
    <property type="entry name" value="Winged helix-like DNA-binding domain superfamily/Winged helix DNA-binding domain"/>
    <property type="match status" value="1"/>
</dbReference>
<evidence type="ECO:0000259" key="1">
    <source>
        <dbReference type="PROSITE" id="PS51507"/>
    </source>
</evidence>
<keyword evidence="4" id="KW-1185">Reference proteome</keyword>
<evidence type="ECO:0000313" key="2">
    <source>
        <dbReference type="EMBL" id="EEC15777.1"/>
    </source>
</evidence>
<dbReference type="InterPro" id="IPR001346">
    <property type="entry name" value="Interferon_reg_fact_DNA-bd_dom"/>
</dbReference>
<proteinExistence type="predicted"/>
<evidence type="ECO:0000313" key="4">
    <source>
        <dbReference type="Proteomes" id="UP000001555"/>
    </source>
</evidence>
<dbReference type="SUPFAM" id="SSF46785">
    <property type="entry name" value="Winged helix' DNA-binding domain"/>
    <property type="match status" value="1"/>
</dbReference>
<dbReference type="Pfam" id="PF00605">
    <property type="entry name" value="IRF"/>
    <property type="match status" value="1"/>
</dbReference>
<accession>B7QAA5</accession>
<dbReference type="InterPro" id="IPR036390">
    <property type="entry name" value="WH_DNA-bd_sf"/>
</dbReference>
<dbReference type="VEuPathDB" id="VectorBase:ISCP_031166"/>
<dbReference type="VEuPathDB" id="VectorBase:ISCI012270"/>
<reference evidence="3" key="2">
    <citation type="submission" date="2020-05" db="UniProtKB">
        <authorList>
            <consortium name="EnsemblMetazoa"/>
        </authorList>
    </citation>
    <scope>IDENTIFICATION</scope>
    <source>
        <strain evidence="3">wikel</strain>
    </source>
</reference>
<dbReference type="EMBL" id="ABJB010710828">
    <property type="status" value="NOT_ANNOTATED_CDS"/>
    <property type="molecule type" value="Genomic_DNA"/>
</dbReference>
<dbReference type="InterPro" id="IPR036388">
    <property type="entry name" value="WH-like_DNA-bd_sf"/>
</dbReference>
<dbReference type="EMBL" id="ABJB010182644">
    <property type="status" value="NOT_ANNOTATED_CDS"/>
    <property type="molecule type" value="Genomic_DNA"/>
</dbReference>
<name>B7QAA5_IXOSC</name>
<dbReference type="AlphaFoldDB" id="B7QAA5"/>
<dbReference type="PROSITE" id="PS51507">
    <property type="entry name" value="IRF_2"/>
    <property type="match status" value="1"/>
</dbReference>
<sequence>MPLNNFLLVRDFLVPRLDQKIYGSSLQWVNRNTGTFKICWVHQGSKAWSTEMGRMFKDWALMKNKWDEGDPDRMVKAKQRIRAAFSRHRFVQRLPMKSLAFRLYRIRGFKSE</sequence>
<gene>
    <name evidence="2" type="ORF">IscW_ISCW012270</name>
</gene>
<dbReference type="SMART" id="SM00348">
    <property type="entry name" value="IRF"/>
    <property type="match status" value="1"/>
</dbReference>
<feature type="domain" description="IRF tryptophan pentad repeat" evidence="1">
    <location>
        <begin position="6"/>
        <end position="108"/>
    </location>
</feature>
<dbReference type="PaxDb" id="6945-B7QAA5"/>
<dbReference type="InParanoid" id="B7QAA5"/>
<reference evidence="2 4" key="1">
    <citation type="submission" date="2008-03" db="EMBL/GenBank/DDBJ databases">
        <title>Annotation of Ixodes scapularis.</title>
        <authorList>
            <consortium name="Ixodes scapularis Genome Project Consortium"/>
            <person name="Caler E."/>
            <person name="Hannick L.I."/>
            <person name="Bidwell S."/>
            <person name="Joardar V."/>
            <person name="Thiagarajan M."/>
            <person name="Amedeo P."/>
            <person name="Galinsky K.J."/>
            <person name="Schobel S."/>
            <person name="Inman J."/>
            <person name="Hostetler J."/>
            <person name="Miller J."/>
            <person name="Hammond M."/>
            <person name="Megy K."/>
            <person name="Lawson D."/>
            <person name="Kodira C."/>
            <person name="Sutton G."/>
            <person name="Meyer J."/>
            <person name="Hill C.A."/>
            <person name="Birren B."/>
            <person name="Nene V."/>
            <person name="Collins F."/>
            <person name="Alarcon-Chaidez F."/>
            <person name="Wikel S."/>
            <person name="Strausberg R."/>
        </authorList>
    </citation>
    <scope>NUCLEOTIDE SEQUENCE [LARGE SCALE GENOMIC DNA]</scope>
    <source>
        <strain evidence="4">Wikel</strain>
        <strain evidence="2">Wikel colony</strain>
    </source>
</reference>
<dbReference type="EnsemblMetazoa" id="ISCW012270-RA">
    <property type="protein sequence ID" value="ISCW012270-PA"/>
    <property type="gene ID" value="ISCW012270"/>
</dbReference>